<sequence length="131" mass="15261">MWINAKLLWKEFISLHHPLIIDSESKNIQDHCQSLLELSLPDISRRARDQYGYTKNHMKTIINTQARTRESEEYKKKPKNLSLSQKQSKDGQTKSTQKDKSSKYFTLVPQLSQKSKNVPSSLIGPRKAYWA</sequence>
<organism evidence="2 3">
    <name type="scientific">Tanacetum coccineum</name>
    <dbReference type="NCBI Taxonomy" id="301880"/>
    <lineage>
        <taxon>Eukaryota</taxon>
        <taxon>Viridiplantae</taxon>
        <taxon>Streptophyta</taxon>
        <taxon>Embryophyta</taxon>
        <taxon>Tracheophyta</taxon>
        <taxon>Spermatophyta</taxon>
        <taxon>Magnoliopsida</taxon>
        <taxon>eudicotyledons</taxon>
        <taxon>Gunneridae</taxon>
        <taxon>Pentapetalae</taxon>
        <taxon>asterids</taxon>
        <taxon>campanulids</taxon>
        <taxon>Asterales</taxon>
        <taxon>Asteraceae</taxon>
        <taxon>Asteroideae</taxon>
        <taxon>Anthemideae</taxon>
        <taxon>Anthemidinae</taxon>
        <taxon>Tanacetum</taxon>
    </lineage>
</organism>
<evidence type="ECO:0000256" key="1">
    <source>
        <dbReference type="SAM" id="MobiDB-lite"/>
    </source>
</evidence>
<reference evidence="2" key="2">
    <citation type="submission" date="2022-01" db="EMBL/GenBank/DDBJ databases">
        <authorList>
            <person name="Yamashiro T."/>
            <person name="Shiraishi A."/>
            <person name="Satake H."/>
            <person name="Nakayama K."/>
        </authorList>
    </citation>
    <scope>NUCLEOTIDE SEQUENCE</scope>
</reference>
<proteinExistence type="predicted"/>
<comment type="caution">
    <text evidence="2">The sequence shown here is derived from an EMBL/GenBank/DDBJ whole genome shotgun (WGS) entry which is preliminary data.</text>
</comment>
<keyword evidence="3" id="KW-1185">Reference proteome</keyword>
<protein>
    <submittedName>
        <fullName evidence="2">Uncharacterized protein</fullName>
    </submittedName>
</protein>
<feature type="compositionally biased region" description="Basic and acidic residues" evidence="1">
    <location>
        <begin position="87"/>
        <end position="102"/>
    </location>
</feature>
<name>A0ABQ5I1A2_9ASTR</name>
<dbReference type="Proteomes" id="UP001151760">
    <property type="component" value="Unassembled WGS sequence"/>
</dbReference>
<gene>
    <name evidence="2" type="ORF">Tco_1082449</name>
</gene>
<feature type="region of interest" description="Disordered" evidence="1">
    <location>
        <begin position="56"/>
        <end position="108"/>
    </location>
</feature>
<dbReference type="EMBL" id="BQNB010020218">
    <property type="protein sequence ID" value="GJT93604.1"/>
    <property type="molecule type" value="Genomic_DNA"/>
</dbReference>
<reference evidence="2" key="1">
    <citation type="journal article" date="2022" name="Int. J. Mol. Sci.">
        <title>Draft Genome of Tanacetum Coccineum: Genomic Comparison of Closely Related Tanacetum-Family Plants.</title>
        <authorList>
            <person name="Yamashiro T."/>
            <person name="Shiraishi A."/>
            <person name="Nakayama K."/>
            <person name="Satake H."/>
        </authorList>
    </citation>
    <scope>NUCLEOTIDE SEQUENCE</scope>
</reference>
<evidence type="ECO:0000313" key="3">
    <source>
        <dbReference type="Proteomes" id="UP001151760"/>
    </source>
</evidence>
<accession>A0ABQ5I1A2</accession>
<evidence type="ECO:0000313" key="2">
    <source>
        <dbReference type="EMBL" id="GJT93604.1"/>
    </source>
</evidence>